<protein>
    <submittedName>
        <fullName evidence="2">Uncharacterized protein</fullName>
    </submittedName>
</protein>
<dbReference type="AlphaFoldDB" id="A0AA36DSL1"/>
<evidence type="ECO:0000313" key="2">
    <source>
        <dbReference type="EMBL" id="CAJ0593038.1"/>
    </source>
</evidence>
<dbReference type="EMBL" id="CATQJL010000112">
    <property type="protein sequence ID" value="CAJ0593038.1"/>
    <property type="molecule type" value="Genomic_DNA"/>
</dbReference>
<feature type="signal peptide" evidence="1">
    <location>
        <begin position="1"/>
        <end position="18"/>
    </location>
</feature>
<feature type="chain" id="PRO_5041381482" evidence="1">
    <location>
        <begin position="19"/>
        <end position="135"/>
    </location>
</feature>
<keyword evidence="3" id="KW-1185">Reference proteome</keyword>
<gene>
    <name evidence="2" type="ORF">CYNAS_LOCUS5021</name>
</gene>
<comment type="caution">
    <text evidence="2">The sequence shown here is derived from an EMBL/GenBank/DDBJ whole genome shotgun (WGS) entry which is preliminary data.</text>
</comment>
<accession>A0AA36DSL1</accession>
<dbReference type="Proteomes" id="UP001176961">
    <property type="component" value="Unassembled WGS sequence"/>
</dbReference>
<organism evidence="2 3">
    <name type="scientific">Cylicocyclus nassatus</name>
    <name type="common">Nematode worm</name>
    <dbReference type="NCBI Taxonomy" id="53992"/>
    <lineage>
        <taxon>Eukaryota</taxon>
        <taxon>Metazoa</taxon>
        <taxon>Ecdysozoa</taxon>
        <taxon>Nematoda</taxon>
        <taxon>Chromadorea</taxon>
        <taxon>Rhabditida</taxon>
        <taxon>Rhabditina</taxon>
        <taxon>Rhabditomorpha</taxon>
        <taxon>Strongyloidea</taxon>
        <taxon>Strongylidae</taxon>
        <taxon>Cylicocyclus</taxon>
    </lineage>
</organism>
<sequence>MRFISIYFFALLACLCQGEDLDMLSGKFIKCMKEPKCKENYIDEHCQDDCRNADYPKVCYDDCKVAVKNRWDLMTKKKDPMRPCLITDPKCREAYINDRCYEDCLNENVQVYEWFSLDITTTDKQFRQLIIQLFA</sequence>
<reference evidence="2" key="1">
    <citation type="submission" date="2023-07" db="EMBL/GenBank/DDBJ databases">
        <authorList>
            <consortium name="CYATHOMIX"/>
        </authorList>
    </citation>
    <scope>NUCLEOTIDE SEQUENCE</scope>
    <source>
        <strain evidence="2">N/A</strain>
    </source>
</reference>
<evidence type="ECO:0000313" key="3">
    <source>
        <dbReference type="Proteomes" id="UP001176961"/>
    </source>
</evidence>
<name>A0AA36DSL1_CYLNA</name>
<proteinExistence type="predicted"/>
<evidence type="ECO:0000256" key="1">
    <source>
        <dbReference type="SAM" id="SignalP"/>
    </source>
</evidence>
<keyword evidence="1" id="KW-0732">Signal</keyword>